<feature type="compositionally biased region" description="Basic residues" evidence="1">
    <location>
        <begin position="47"/>
        <end position="59"/>
    </location>
</feature>
<sequence length="116" mass="13850">MFAYTQEQARKRSEYKLAYMTDSDREQIRTEQRIDKLLAKTLERERKQRSKQLRRKRKATEKADAVTYSAHPLQFFQHKQLMRGSDGRYYWMDKATFSMTPTTLTAALDEMETVEG</sequence>
<evidence type="ECO:0000313" key="3">
    <source>
        <dbReference type="Proteomes" id="UP000035909"/>
    </source>
</evidence>
<keyword evidence="3" id="KW-1185">Reference proteome</keyword>
<evidence type="ECO:0000313" key="2">
    <source>
        <dbReference type="EMBL" id="KLV10210.1"/>
    </source>
</evidence>
<dbReference type="PATRIC" id="fig|320778.3.peg.1386"/>
<name>A0A0J1HF11_9GAMM</name>
<dbReference type="EMBL" id="LDOU01000006">
    <property type="protein sequence ID" value="KLV10210.1"/>
    <property type="molecule type" value="Genomic_DNA"/>
</dbReference>
<dbReference type="AlphaFoldDB" id="A0A0J1HF11"/>
<gene>
    <name evidence="2" type="ORF">ABT57_06445</name>
</gene>
<dbReference type="RefSeq" id="WP_047884373.1">
    <property type="nucleotide sequence ID" value="NZ_LDOU01000006.1"/>
</dbReference>
<dbReference type="Proteomes" id="UP000035909">
    <property type="component" value="Unassembled WGS sequence"/>
</dbReference>
<evidence type="ECO:0000256" key="1">
    <source>
        <dbReference type="SAM" id="MobiDB-lite"/>
    </source>
</evidence>
<protein>
    <submittedName>
        <fullName evidence="2">Uncharacterized protein</fullName>
    </submittedName>
</protein>
<reference evidence="2 3" key="1">
    <citation type="submission" date="2015-05" db="EMBL/GenBank/DDBJ databases">
        <title>Photobacterium galathea sp. nov.</title>
        <authorList>
            <person name="Machado H."/>
            <person name="Gram L."/>
        </authorList>
    </citation>
    <scope>NUCLEOTIDE SEQUENCE [LARGE SCALE GENOMIC DNA]</scope>
    <source>
        <strain evidence="2 3">DSM 22954</strain>
    </source>
</reference>
<feature type="region of interest" description="Disordered" evidence="1">
    <location>
        <begin position="42"/>
        <end position="64"/>
    </location>
</feature>
<comment type="caution">
    <text evidence="2">The sequence shown here is derived from an EMBL/GenBank/DDBJ whole genome shotgun (WGS) entry which is preliminary data.</text>
</comment>
<accession>A0A0J1HF11</accession>
<proteinExistence type="predicted"/>
<organism evidence="2 3">
    <name type="scientific">Photobacterium ganghwense</name>
    <dbReference type="NCBI Taxonomy" id="320778"/>
    <lineage>
        <taxon>Bacteria</taxon>
        <taxon>Pseudomonadati</taxon>
        <taxon>Pseudomonadota</taxon>
        <taxon>Gammaproteobacteria</taxon>
        <taxon>Vibrionales</taxon>
        <taxon>Vibrionaceae</taxon>
        <taxon>Photobacterium</taxon>
    </lineage>
</organism>